<organism evidence="2 3">
    <name type="scientific">Paxillus rubicundulus Ve08.2h10</name>
    <dbReference type="NCBI Taxonomy" id="930991"/>
    <lineage>
        <taxon>Eukaryota</taxon>
        <taxon>Fungi</taxon>
        <taxon>Dikarya</taxon>
        <taxon>Basidiomycota</taxon>
        <taxon>Agaricomycotina</taxon>
        <taxon>Agaricomycetes</taxon>
        <taxon>Agaricomycetidae</taxon>
        <taxon>Boletales</taxon>
        <taxon>Paxilineae</taxon>
        <taxon>Paxillaceae</taxon>
        <taxon>Paxillus</taxon>
    </lineage>
</organism>
<evidence type="ECO:0000256" key="1">
    <source>
        <dbReference type="SAM" id="Phobius"/>
    </source>
</evidence>
<reference evidence="2 3" key="1">
    <citation type="submission" date="2014-04" db="EMBL/GenBank/DDBJ databases">
        <authorList>
            <consortium name="DOE Joint Genome Institute"/>
            <person name="Kuo A."/>
            <person name="Kohler A."/>
            <person name="Jargeat P."/>
            <person name="Nagy L.G."/>
            <person name="Floudas D."/>
            <person name="Copeland A."/>
            <person name="Barry K.W."/>
            <person name="Cichocki N."/>
            <person name="Veneault-Fourrey C."/>
            <person name="LaButti K."/>
            <person name="Lindquist E.A."/>
            <person name="Lipzen A."/>
            <person name="Lundell T."/>
            <person name="Morin E."/>
            <person name="Murat C."/>
            <person name="Sun H."/>
            <person name="Tunlid A."/>
            <person name="Henrissat B."/>
            <person name="Grigoriev I.V."/>
            <person name="Hibbett D.S."/>
            <person name="Martin F."/>
            <person name="Nordberg H.P."/>
            <person name="Cantor M.N."/>
            <person name="Hua S.X."/>
        </authorList>
    </citation>
    <scope>NUCLEOTIDE SEQUENCE [LARGE SCALE GENOMIC DNA]</scope>
    <source>
        <strain evidence="2 3">Ve08.2h10</strain>
    </source>
</reference>
<keyword evidence="1" id="KW-0812">Transmembrane</keyword>
<dbReference type="EMBL" id="KN826241">
    <property type="protein sequence ID" value="KIK79578.1"/>
    <property type="molecule type" value="Genomic_DNA"/>
</dbReference>
<name>A0A0D0CVT7_9AGAM</name>
<dbReference type="HOGENOM" id="CLU_2868310_0_0_1"/>
<gene>
    <name evidence="2" type="ORF">PAXRUDRAFT_834027</name>
</gene>
<reference evidence="3" key="2">
    <citation type="submission" date="2015-01" db="EMBL/GenBank/DDBJ databases">
        <title>Evolutionary Origins and Diversification of the Mycorrhizal Mutualists.</title>
        <authorList>
            <consortium name="DOE Joint Genome Institute"/>
            <consortium name="Mycorrhizal Genomics Consortium"/>
            <person name="Kohler A."/>
            <person name="Kuo A."/>
            <person name="Nagy L.G."/>
            <person name="Floudas D."/>
            <person name="Copeland A."/>
            <person name="Barry K.W."/>
            <person name="Cichocki N."/>
            <person name="Veneault-Fourrey C."/>
            <person name="LaButti K."/>
            <person name="Lindquist E.A."/>
            <person name="Lipzen A."/>
            <person name="Lundell T."/>
            <person name="Morin E."/>
            <person name="Murat C."/>
            <person name="Riley R."/>
            <person name="Ohm R."/>
            <person name="Sun H."/>
            <person name="Tunlid A."/>
            <person name="Henrissat B."/>
            <person name="Grigoriev I.V."/>
            <person name="Hibbett D.S."/>
            <person name="Martin F."/>
        </authorList>
    </citation>
    <scope>NUCLEOTIDE SEQUENCE [LARGE SCALE GENOMIC DNA]</scope>
    <source>
        <strain evidence="3">Ve08.2h10</strain>
    </source>
</reference>
<protein>
    <submittedName>
        <fullName evidence="2">Uncharacterized protein</fullName>
    </submittedName>
</protein>
<dbReference type="Proteomes" id="UP000054538">
    <property type="component" value="Unassembled WGS sequence"/>
</dbReference>
<keyword evidence="3" id="KW-1185">Reference proteome</keyword>
<evidence type="ECO:0000313" key="3">
    <source>
        <dbReference type="Proteomes" id="UP000054538"/>
    </source>
</evidence>
<keyword evidence="1" id="KW-0472">Membrane</keyword>
<evidence type="ECO:0000313" key="2">
    <source>
        <dbReference type="EMBL" id="KIK79578.1"/>
    </source>
</evidence>
<keyword evidence="1" id="KW-1133">Transmembrane helix</keyword>
<dbReference type="InParanoid" id="A0A0D0CVT7"/>
<accession>A0A0D0CVT7</accession>
<feature type="transmembrane region" description="Helical" evidence="1">
    <location>
        <begin position="20"/>
        <end position="43"/>
    </location>
</feature>
<dbReference type="AlphaFoldDB" id="A0A0D0CVT7"/>
<sequence>MSMLLLDESVYSYTVVTPPLMSTLIDLMLIIVALILLSPFLFANSHYSRIRLSRTEAFVVHYNC</sequence>
<proteinExistence type="predicted"/>